<dbReference type="Proteomes" id="UP000016986">
    <property type="component" value="Unassembled WGS sequence"/>
</dbReference>
<name>U2YDN1_9EURY</name>
<reference evidence="1 2" key="1">
    <citation type="submission" date="2013-09" db="EMBL/GenBank/DDBJ databases">
        <title>Whole genome sequencing of Halarchaeum acidiphilum strain MH1-52-1.</title>
        <authorList>
            <person name="Shimane Y."/>
            <person name="Minegishi H."/>
            <person name="Nishi S."/>
            <person name="Echigo A."/>
            <person name="Shuto A."/>
            <person name="Konishi M."/>
            <person name="Ito T."/>
            <person name="Ohkuma M."/>
            <person name="Ohta Y."/>
            <person name="Nagano Y."/>
            <person name="Tsubouchi T."/>
            <person name="Mori K."/>
            <person name="Usui K."/>
            <person name="Kamekura M."/>
            <person name="Usami R."/>
            <person name="Takaki Y."/>
            <person name="Hatada Y."/>
        </authorList>
    </citation>
    <scope>NUCLEOTIDE SEQUENCE [LARGE SCALE GENOMIC DNA]</scope>
    <source>
        <strain evidence="1 2">JCM 16109</strain>
    </source>
</reference>
<proteinExistence type="predicted"/>
<sequence>MTVDACTGEIRGGHRLDAVTWHFDVREIGGAEYVVLRLDFDALDVSLTFDVGAGERFATQFSHALARADATGRDR</sequence>
<dbReference type="RefSeq" id="WP_021779738.1">
    <property type="nucleotide sequence ID" value="NZ_BANO01000133.1"/>
</dbReference>
<gene>
    <name evidence="1" type="ORF">MBEHAL_0551</name>
</gene>
<dbReference type="AlphaFoldDB" id="U2YDN1"/>
<dbReference type="EMBL" id="BATA01000008">
    <property type="protein sequence ID" value="GAD51791.1"/>
    <property type="molecule type" value="Genomic_DNA"/>
</dbReference>
<evidence type="ECO:0000313" key="1">
    <source>
        <dbReference type="EMBL" id="GAD51791.1"/>
    </source>
</evidence>
<evidence type="ECO:0000313" key="2">
    <source>
        <dbReference type="Proteomes" id="UP000016986"/>
    </source>
</evidence>
<dbReference type="OrthoDB" id="376562at2157"/>
<comment type="caution">
    <text evidence="1">The sequence shown here is derived from an EMBL/GenBank/DDBJ whole genome shotgun (WGS) entry which is preliminary data.</text>
</comment>
<protein>
    <submittedName>
        <fullName evidence="1">Uncharacterized protein</fullName>
    </submittedName>
</protein>
<accession>U2YDN1</accession>
<organism evidence="1 2">
    <name type="scientific">Halarchaeum acidiphilum MH1-52-1</name>
    <dbReference type="NCBI Taxonomy" id="1261545"/>
    <lineage>
        <taxon>Archaea</taxon>
        <taxon>Methanobacteriati</taxon>
        <taxon>Methanobacteriota</taxon>
        <taxon>Stenosarchaea group</taxon>
        <taxon>Halobacteria</taxon>
        <taxon>Halobacteriales</taxon>
        <taxon>Halobacteriaceae</taxon>
    </lineage>
</organism>
<keyword evidence="2" id="KW-1185">Reference proteome</keyword>